<evidence type="ECO:0000313" key="4">
    <source>
        <dbReference type="Proteomes" id="UP000036756"/>
    </source>
</evidence>
<gene>
    <name evidence="3" type="ORF">CLCY_3c02810</name>
</gene>
<proteinExistence type="predicted"/>
<dbReference type="Pfam" id="PF13690">
    <property type="entry name" value="CheX"/>
    <property type="match status" value="1"/>
</dbReference>
<dbReference type="PATRIC" id="fig|1121307.3.peg.1635"/>
<dbReference type="AlphaFoldDB" id="A0A0J8D7K4"/>
<dbReference type="RefSeq" id="WP_048570643.1">
    <property type="nucleotide sequence ID" value="NZ_LFVU01000026.1"/>
</dbReference>
<dbReference type="InterPro" id="IPR038756">
    <property type="entry name" value="CheX-like"/>
</dbReference>
<feature type="domain" description="Chemotaxis phosphatase CheX-like" evidence="2">
    <location>
        <begin position="43"/>
        <end position="130"/>
    </location>
</feature>
<dbReference type="InterPro" id="IPR028051">
    <property type="entry name" value="CheX-like_dom"/>
</dbReference>
<sequence length="158" mass="17214">MDRKLIEAFTVNILEIFDQMIGIKIEAEKEINEDSDSIVSYGVSSIVSYTGELKGRLLLDMEANLAISIAKCITGEEFSDEREDMVLASVSELNNIIAGSAITQLNNDLKLKLRLAPPVVFAGKGAVVSIPKINSISEMYISPYGKLKINIAFEGGLD</sequence>
<dbReference type="GO" id="GO:0006935">
    <property type="term" value="P:chemotaxis"/>
    <property type="evidence" value="ECO:0007669"/>
    <property type="project" value="UniProtKB-KW"/>
</dbReference>
<keyword evidence="1" id="KW-0145">Chemotaxis</keyword>
<dbReference type="PANTHER" id="PTHR39452">
    <property type="entry name" value="CHEY-P PHOSPHATASE CHEX"/>
    <property type="match status" value="1"/>
</dbReference>
<accession>A0A0J8D7K4</accession>
<dbReference type="PANTHER" id="PTHR39452:SF1">
    <property type="entry name" value="CHEY-P PHOSPHATASE CHEX"/>
    <property type="match status" value="1"/>
</dbReference>
<dbReference type="Gene3D" id="3.40.1550.10">
    <property type="entry name" value="CheC-like"/>
    <property type="match status" value="1"/>
</dbReference>
<dbReference type="CDD" id="cd17906">
    <property type="entry name" value="CheX"/>
    <property type="match status" value="1"/>
</dbReference>
<dbReference type="Proteomes" id="UP000036756">
    <property type="component" value="Unassembled WGS sequence"/>
</dbReference>
<dbReference type="EMBL" id="LFVU01000026">
    <property type="protein sequence ID" value="KMT22010.1"/>
    <property type="molecule type" value="Genomic_DNA"/>
</dbReference>
<dbReference type="STRING" id="1121307.CLCY_3c02810"/>
<organism evidence="3 4">
    <name type="scientific">Clostridium cylindrosporum DSM 605</name>
    <dbReference type="NCBI Taxonomy" id="1121307"/>
    <lineage>
        <taxon>Bacteria</taxon>
        <taxon>Bacillati</taxon>
        <taxon>Bacillota</taxon>
        <taxon>Clostridia</taxon>
        <taxon>Eubacteriales</taxon>
        <taxon>Clostridiaceae</taxon>
        <taxon>Clostridium</taxon>
    </lineage>
</organism>
<protein>
    <submittedName>
        <fullName evidence="3">Inhibitor of MCP methylation</fullName>
    </submittedName>
</protein>
<evidence type="ECO:0000256" key="1">
    <source>
        <dbReference type="ARBA" id="ARBA00022500"/>
    </source>
</evidence>
<evidence type="ECO:0000313" key="3">
    <source>
        <dbReference type="EMBL" id="KMT22010.1"/>
    </source>
</evidence>
<dbReference type="SUPFAM" id="SSF103039">
    <property type="entry name" value="CheC-like"/>
    <property type="match status" value="1"/>
</dbReference>
<comment type="caution">
    <text evidence="3">The sequence shown here is derived from an EMBL/GenBank/DDBJ whole genome shotgun (WGS) entry which is preliminary data.</text>
</comment>
<keyword evidence="4" id="KW-1185">Reference proteome</keyword>
<evidence type="ECO:0000259" key="2">
    <source>
        <dbReference type="Pfam" id="PF13690"/>
    </source>
</evidence>
<name>A0A0J8D7K4_CLOCY</name>
<dbReference type="InterPro" id="IPR028976">
    <property type="entry name" value="CheC-like_sf"/>
</dbReference>
<dbReference type="OrthoDB" id="9788100at2"/>
<reference evidence="3 4" key="1">
    <citation type="submission" date="2015-06" db="EMBL/GenBank/DDBJ databases">
        <title>Draft genome sequence of the purine-degrading Clostridium cylindrosporum HC-1 (DSM 605).</title>
        <authorList>
            <person name="Poehlein A."/>
            <person name="Schiel-Bengelsdorf B."/>
            <person name="Bengelsdorf F."/>
            <person name="Daniel R."/>
            <person name="Duerre P."/>
        </authorList>
    </citation>
    <scope>NUCLEOTIDE SEQUENCE [LARGE SCALE GENOMIC DNA]</scope>
    <source>
        <strain evidence="3 4">DSM 605</strain>
    </source>
</reference>